<evidence type="ECO:0000256" key="5">
    <source>
        <dbReference type="ARBA" id="ARBA00022824"/>
    </source>
</evidence>
<feature type="transmembrane region" description="Helical" evidence="11">
    <location>
        <begin position="259"/>
        <end position="276"/>
    </location>
</feature>
<proteinExistence type="inferred from homology"/>
<comment type="similarity">
    <text evidence="2">Belongs to the membrane-bound acyltransferase family. Sterol o-acyltransferase subfamily.</text>
</comment>
<feature type="compositionally biased region" description="Polar residues" evidence="10">
    <location>
        <begin position="1"/>
        <end position="11"/>
    </location>
</feature>
<keyword evidence="13" id="KW-1185">Reference proteome</keyword>
<evidence type="ECO:0000256" key="3">
    <source>
        <dbReference type="ARBA" id="ARBA00022679"/>
    </source>
</evidence>
<evidence type="ECO:0000256" key="11">
    <source>
        <dbReference type="SAM" id="Phobius"/>
    </source>
</evidence>
<dbReference type="Proteomes" id="UP001363622">
    <property type="component" value="Unassembled WGS sequence"/>
</dbReference>
<evidence type="ECO:0000256" key="2">
    <source>
        <dbReference type="ARBA" id="ARBA00009010"/>
    </source>
</evidence>
<dbReference type="PANTHER" id="PTHR10408">
    <property type="entry name" value="STEROL O-ACYLTRANSFERASE"/>
    <property type="match status" value="1"/>
</dbReference>
<keyword evidence="8" id="KW-0012">Acyltransferase</keyword>
<feature type="region of interest" description="Disordered" evidence="10">
    <location>
        <begin position="1"/>
        <end position="110"/>
    </location>
</feature>
<comment type="subcellular location">
    <subcellularLocation>
        <location evidence="1">Endoplasmic reticulum membrane</location>
        <topology evidence="1">Multi-pass membrane protein</topology>
    </subcellularLocation>
</comment>
<keyword evidence="6 11" id="KW-1133">Transmembrane helix</keyword>
<comment type="function">
    <text evidence="9">Sterol O-acyltransferase that catalyzes the formation of stery esters.</text>
</comment>
<feature type="compositionally biased region" description="Polar residues" evidence="10">
    <location>
        <begin position="58"/>
        <end position="68"/>
    </location>
</feature>
<feature type="transmembrane region" description="Helical" evidence="11">
    <location>
        <begin position="588"/>
        <end position="608"/>
    </location>
</feature>
<evidence type="ECO:0000256" key="8">
    <source>
        <dbReference type="ARBA" id="ARBA00023315"/>
    </source>
</evidence>
<evidence type="ECO:0000256" key="9">
    <source>
        <dbReference type="ARBA" id="ARBA00023568"/>
    </source>
</evidence>
<gene>
    <name evidence="12" type="ORF">IWZ03DRAFT_44907</name>
</gene>
<dbReference type="Pfam" id="PF03062">
    <property type="entry name" value="MBOAT"/>
    <property type="match status" value="1"/>
</dbReference>
<evidence type="ECO:0000256" key="6">
    <source>
        <dbReference type="ARBA" id="ARBA00022989"/>
    </source>
</evidence>
<sequence>MTPQLSSQGSAFATRPALRPSNTPSDTPPLPQDASDTEDYDDLRDNASAFAPGHAQPNGHSTPGQLTNGSSAGSVSGGDSPRHRTYDDVRPPSLDDASSSHNRRRSVLVNLERTQKKGGYILTADDPEIRRLLRRGIERENSTQDSAKGSSRGRFRDLVFTRQFSTFDRQNARSHDSTFRGFFTLFWLSMALLLIRIAARNWKIYGTVFGANEIWNMMFERDVVVLLATDGVMVAVTVFGLFLQRLILKGYLSWERSGYLIEHAWQLSFLAITLYWTVYREWPWTHTIFLVLHCIVFLMKQHSYSFYNGYLSQIYRRKQLLEEKLRELKDKAPAGDFDSPVTSSVEKPAQSDLRRRRCSSNSKPSANLLQEKSAISSIAAAIASGEALDAEQLEAFTRVMEDEIESLQTELRGKATKDENAYPNNLTLANFADWTVLPTLVYELEYPRQEKINWWYVAEKTTATFGVIWVMMVISQAYIYPPVAETVRMKEAGMPLRERALEFPWIVSDMMFPMLLEHLLAWYVIWECALNVLAELSRFADRGFYGDWWNSVSWDQYARNWNRPVHVFLLRHVYHSSISSWHLSKGSATFVTFLLSALVHELVMLCLFKKVRGYLLALQLTQIPLASLSRTRLLKGRALLGNILFWIGLFVGPSLLTSLYLIV</sequence>
<feature type="transmembrane region" description="Helical" evidence="11">
    <location>
        <begin position="639"/>
        <end position="662"/>
    </location>
</feature>
<evidence type="ECO:0000313" key="12">
    <source>
        <dbReference type="EMBL" id="KAK7513074.1"/>
    </source>
</evidence>
<organism evidence="12 13">
    <name type="scientific">Phyllosticta citriasiana</name>
    <dbReference type="NCBI Taxonomy" id="595635"/>
    <lineage>
        <taxon>Eukaryota</taxon>
        <taxon>Fungi</taxon>
        <taxon>Dikarya</taxon>
        <taxon>Ascomycota</taxon>
        <taxon>Pezizomycotina</taxon>
        <taxon>Dothideomycetes</taxon>
        <taxon>Dothideomycetes incertae sedis</taxon>
        <taxon>Botryosphaeriales</taxon>
        <taxon>Phyllostictaceae</taxon>
        <taxon>Phyllosticta</taxon>
    </lineage>
</organism>
<dbReference type="InterPro" id="IPR014371">
    <property type="entry name" value="Oat_ACAT_DAG_ARE"/>
</dbReference>
<feature type="compositionally biased region" description="Low complexity" evidence="10">
    <location>
        <begin position="69"/>
        <end position="79"/>
    </location>
</feature>
<name>A0ABR1KFZ0_9PEZI</name>
<evidence type="ECO:0000256" key="7">
    <source>
        <dbReference type="ARBA" id="ARBA00023136"/>
    </source>
</evidence>
<feature type="compositionally biased region" description="Basic and acidic residues" evidence="10">
    <location>
        <begin position="80"/>
        <end position="90"/>
    </location>
</feature>
<dbReference type="InterPro" id="IPR004299">
    <property type="entry name" value="MBOAT_fam"/>
</dbReference>
<evidence type="ECO:0000313" key="13">
    <source>
        <dbReference type="Proteomes" id="UP001363622"/>
    </source>
</evidence>
<evidence type="ECO:0000256" key="4">
    <source>
        <dbReference type="ARBA" id="ARBA00022692"/>
    </source>
</evidence>
<evidence type="ECO:0000256" key="1">
    <source>
        <dbReference type="ARBA" id="ARBA00004477"/>
    </source>
</evidence>
<reference evidence="12 13" key="1">
    <citation type="submission" date="2024-04" db="EMBL/GenBank/DDBJ databases">
        <title>Phyllosticta paracitricarpa is synonymous to the EU quarantine fungus P. citricarpa based on phylogenomic analyses.</title>
        <authorList>
            <consortium name="Lawrence Berkeley National Laboratory"/>
            <person name="Van Ingen-Buijs V.A."/>
            <person name="Van Westerhoven A.C."/>
            <person name="Haridas S."/>
            <person name="Skiadas P."/>
            <person name="Martin F."/>
            <person name="Groenewald J.Z."/>
            <person name="Crous P.W."/>
            <person name="Seidl M.F."/>
        </authorList>
    </citation>
    <scope>NUCLEOTIDE SEQUENCE [LARGE SCALE GENOMIC DNA]</scope>
    <source>
        <strain evidence="12 13">CBS 123371</strain>
    </source>
</reference>
<protein>
    <submittedName>
        <fullName evidence="12">MBOAT, membrane-bound O-acyltransferase family-domain-containing protein</fullName>
    </submittedName>
</protein>
<feature type="transmembrane region" description="Helical" evidence="11">
    <location>
        <begin position="223"/>
        <end position="247"/>
    </location>
</feature>
<dbReference type="EMBL" id="JBBPHU010000010">
    <property type="protein sequence ID" value="KAK7513074.1"/>
    <property type="molecule type" value="Genomic_DNA"/>
</dbReference>
<feature type="transmembrane region" description="Helical" evidence="11">
    <location>
        <begin position="179"/>
        <end position="199"/>
    </location>
</feature>
<keyword evidence="7 11" id="KW-0472">Membrane</keyword>
<evidence type="ECO:0000256" key="10">
    <source>
        <dbReference type="SAM" id="MobiDB-lite"/>
    </source>
</evidence>
<keyword evidence="5" id="KW-0256">Endoplasmic reticulum</keyword>
<accession>A0ABR1KFZ0</accession>
<keyword evidence="4 11" id="KW-0812">Transmembrane</keyword>
<dbReference type="PANTHER" id="PTHR10408:SF23">
    <property type="entry name" value="STEROL O-ACYLTRANSFERASE 1-RELATED"/>
    <property type="match status" value="1"/>
</dbReference>
<keyword evidence="3" id="KW-0808">Transferase</keyword>
<comment type="caution">
    <text evidence="12">The sequence shown here is derived from an EMBL/GenBank/DDBJ whole genome shotgun (WGS) entry which is preliminary data.</text>
</comment>
<feature type="region of interest" description="Disordered" evidence="10">
    <location>
        <begin position="332"/>
        <end position="365"/>
    </location>
</feature>